<dbReference type="GO" id="GO:0016491">
    <property type="term" value="F:oxidoreductase activity"/>
    <property type="evidence" value="ECO:0007669"/>
    <property type="project" value="UniProtKB-KW"/>
</dbReference>
<dbReference type="Gene3D" id="3.50.50.60">
    <property type="entry name" value="FAD/NAD(P)-binding domain"/>
    <property type="match status" value="1"/>
</dbReference>
<sequence length="379" mass="39999">MAGIASPASGSSDVLVIGGGLQGLSSAFQLAKAGLSVRLLEAEYCGRHASGVNAGGVRTLGRHVAEIPLALAAREQLWHGLADIIGSDGGFVPSGHLQVAESEADEIKAKARVAMLNGLGFFHEQWVDQQQVRELVPSISPHVVGGIWADRDGYALPYKVATAYRLAAEKLGVQIVEQAPVLRVDHQSGMWQASTAQGVFHAPWLVNTAGAWAADFAAQVGDTVPMVAGGLMLMVTQRVAPFVKPVLGAMGRPLSFKQFDNGTVVIGGGLRCEADASQRHAMVDLNRMPKSAQTVIDLFPHLRDVSIARAWTGIEGFMPDEIPVISPSARADNLVHAFGFSAHGFELSPITGCIVAELVTQGTSSLPISAFRVDRFATA</sequence>
<dbReference type="EMBL" id="CP058554">
    <property type="protein sequence ID" value="QMV71943.1"/>
    <property type="molecule type" value="Genomic_DNA"/>
</dbReference>
<name>A0A7G5ED68_9BURK</name>
<keyword evidence="4" id="KW-1185">Reference proteome</keyword>
<dbReference type="SUPFAM" id="SSF51905">
    <property type="entry name" value="FAD/NAD(P)-binding domain"/>
    <property type="match status" value="1"/>
</dbReference>
<feature type="domain" description="FAD dependent oxidoreductase" evidence="2">
    <location>
        <begin position="13"/>
        <end position="358"/>
    </location>
</feature>
<protein>
    <submittedName>
        <fullName evidence="3">FAD-binding oxidoreductase</fullName>
    </submittedName>
</protein>
<evidence type="ECO:0000313" key="3">
    <source>
        <dbReference type="EMBL" id="QMV71943.1"/>
    </source>
</evidence>
<dbReference type="KEGG" id="cpis:HS961_03355"/>
<organism evidence="3 4">
    <name type="scientific">Comamonas piscis</name>
    <dbReference type="NCBI Taxonomy" id="1562974"/>
    <lineage>
        <taxon>Bacteria</taxon>
        <taxon>Pseudomonadati</taxon>
        <taxon>Pseudomonadota</taxon>
        <taxon>Betaproteobacteria</taxon>
        <taxon>Burkholderiales</taxon>
        <taxon>Comamonadaceae</taxon>
        <taxon>Comamonas</taxon>
    </lineage>
</organism>
<gene>
    <name evidence="3" type="ORF">HS961_03355</name>
</gene>
<dbReference type="InterPro" id="IPR036188">
    <property type="entry name" value="FAD/NAD-bd_sf"/>
</dbReference>
<dbReference type="Pfam" id="PF01266">
    <property type="entry name" value="DAO"/>
    <property type="match status" value="1"/>
</dbReference>
<dbReference type="Gene3D" id="3.30.9.10">
    <property type="entry name" value="D-Amino Acid Oxidase, subunit A, domain 2"/>
    <property type="match status" value="1"/>
</dbReference>
<dbReference type="InterPro" id="IPR006076">
    <property type="entry name" value="FAD-dep_OxRdtase"/>
</dbReference>
<dbReference type="Proteomes" id="UP000515240">
    <property type="component" value="Chromosome"/>
</dbReference>
<dbReference type="RefSeq" id="WP_182326371.1">
    <property type="nucleotide sequence ID" value="NZ_CP058554.1"/>
</dbReference>
<reference evidence="3 4" key="1">
    <citation type="journal article" date="2020" name="G3 (Bethesda)">
        <title>CeMbio - The Caenorhabditis elegans Microbiome Resource.</title>
        <authorList>
            <person name="Dirksen P."/>
            <person name="Assie A."/>
            <person name="Zimmermann J."/>
            <person name="Zhang F."/>
            <person name="Tietje A.M."/>
            <person name="Marsh S.A."/>
            <person name="Felix M.A."/>
            <person name="Shapira M."/>
            <person name="Kaleta C."/>
            <person name="Schulenburg H."/>
            <person name="Samuel B."/>
        </authorList>
    </citation>
    <scope>NUCLEOTIDE SEQUENCE [LARGE SCALE GENOMIC DNA]</scope>
    <source>
        <strain evidence="3 4">BIGb0172</strain>
    </source>
</reference>
<evidence type="ECO:0000256" key="1">
    <source>
        <dbReference type="ARBA" id="ARBA00023002"/>
    </source>
</evidence>
<keyword evidence="1" id="KW-0560">Oxidoreductase</keyword>
<evidence type="ECO:0000313" key="4">
    <source>
        <dbReference type="Proteomes" id="UP000515240"/>
    </source>
</evidence>
<accession>A0A7G5ED68</accession>
<proteinExistence type="predicted"/>
<dbReference type="PANTHER" id="PTHR13847">
    <property type="entry name" value="SARCOSINE DEHYDROGENASE-RELATED"/>
    <property type="match status" value="1"/>
</dbReference>
<dbReference type="GO" id="GO:0005737">
    <property type="term" value="C:cytoplasm"/>
    <property type="evidence" value="ECO:0007669"/>
    <property type="project" value="TreeGrafter"/>
</dbReference>
<dbReference type="AlphaFoldDB" id="A0A7G5ED68"/>
<evidence type="ECO:0000259" key="2">
    <source>
        <dbReference type="Pfam" id="PF01266"/>
    </source>
</evidence>